<evidence type="ECO:0000259" key="2">
    <source>
        <dbReference type="Pfam" id="PF00419"/>
    </source>
</evidence>
<gene>
    <name evidence="3" type="primary">fimA_1</name>
    <name evidence="3" type="ORF">NCTC11214_01845</name>
</gene>
<dbReference type="SUPFAM" id="SSF49401">
    <property type="entry name" value="Bacterial adhesins"/>
    <property type="match status" value="1"/>
</dbReference>
<dbReference type="Proteomes" id="UP000281391">
    <property type="component" value="Chromosome"/>
</dbReference>
<dbReference type="GO" id="GO:0043709">
    <property type="term" value="P:cell adhesion involved in single-species biofilm formation"/>
    <property type="evidence" value="ECO:0007669"/>
    <property type="project" value="TreeGrafter"/>
</dbReference>
<evidence type="ECO:0000313" key="3">
    <source>
        <dbReference type="EMBL" id="VDZ55737.1"/>
    </source>
</evidence>
<dbReference type="PANTHER" id="PTHR33420">
    <property type="entry name" value="FIMBRIAL SUBUNIT ELFA-RELATED"/>
    <property type="match status" value="1"/>
</dbReference>
<protein>
    <submittedName>
        <fullName evidence="3">Type-1A pilin</fullName>
    </submittedName>
</protein>
<dbReference type="InterPro" id="IPR008966">
    <property type="entry name" value="Adhesion_dom_sf"/>
</dbReference>
<dbReference type="GO" id="GO:0009289">
    <property type="term" value="C:pilus"/>
    <property type="evidence" value="ECO:0007669"/>
    <property type="project" value="InterPro"/>
</dbReference>
<feature type="transmembrane region" description="Helical" evidence="1">
    <location>
        <begin position="17"/>
        <end position="37"/>
    </location>
</feature>
<dbReference type="InterPro" id="IPR000259">
    <property type="entry name" value="Adhesion_dom_fimbrial"/>
</dbReference>
<evidence type="ECO:0000313" key="4">
    <source>
        <dbReference type="Proteomes" id="UP000281391"/>
    </source>
</evidence>
<keyword evidence="1" id="KW-0812">Transmembrane</keyword>
<organism evidence="3 4">
    <name type="scientific">Serratia odorifera</name>
    <dbReference type="NCBI Taxonomy" id="618"/>
    <lineage>
        <taxon>Bacteria</taxon>
        <taxon>Pseudomonadati</taxon>
        <taxon>Pseudomonadota</taxon>
        <taxon>Gammaproteobacteria</taxon>
        <taxon>Enterobacterales</taxon>
        <taxon>Yersiniaceae</taxon>
        <taxon>Serratia</taxon>
    </lineage>
</organism>
<name>A0A3S4DH00_SEROD</name>
<dbReference type="InterPro" id="IPR036937">
    <property type="entry name" value="Adhesion_dom_fimbrial_sf"/>
</dbReference>
<dbReference type="Pfam" id="PF00419">
    <property type="entry name" value="Fimbrial"/>
    <property type="match status" value="1"/>
</dbReference>
<reference evidence="3 4" key="1">
    <citation type="submission" date="2018-12" db="EMBL/GenBank/DDBJ databases">
        <authorList>
            <consortium name="Pathogen Informatics"/>
        </authorList>
    </citation>
    <scope>NUCLEOTIDE SEQUENCE [LARGE SCALE GENOMIC DNA]</scope>
    <source>
        <strain evidence="3 4">NCTC11214</strain>
    </source>
</reference>
<dbReference type="PANTHER" id="PTHR33420:SF26">
    <property type="entry name" value="FIMBRIAL SUBUNIT"/>
    <property type="match status" value="1"/>
</dbReference>
<keyword evidence="1" id="KW-1133">Transmembrane helix</keyword>
<evidence type="ECO:0000256" key="1">
    <source>
        <dbReference type="SAM" id="Phobius"/>
    </source>
</evidence>
<proteinExistence type="predicted"/>
<dbReference type="InterPro" id="IPR050263">
    <property type="entry name" value="Bact_Fimbrial_Adh_Pro"/>
</dbReference>
<dbReference type="EMBL" id="LR134117">
    <property type="protein sequence ID" value="VDZ55737.1"/>
    <property type="molecule type" value="Genomic_DNA"/>
</dbReference>
<sequence>MHNSPGTPLDRYQRRQIGLTAAAALMVPLTAGMILMLMPQARAVDNWDVEGATGMLHVHGELTESACSLEMVSARQEVWLGNTGSAHFQQPGDRGTPVAFELTLKDCLRAPASSRDAWSGALAWSGSQPAVSVAFMAPTDADAPMLVKVTGVSGLGLQLADSGGQPVRLGVRNKPRLLSPGQNTLSYTVTPVRTPATLGVGAYRAVIDFRLYYD</sequence>
<dbReference type="AlphaFoldDB" id="A0A3S4DH00"/>
<keyword evidence="1" id="KW-0472">Membrane</keyword>
<dbReference type="KEGG" id="sof:NCTC11214_01845"/>
<feature type="domain" description="Fimbrial-type adhesion" evidence="2">
    <location>
        <begin position="57"/>
        <end position="214"/>
    </location>
</feature>
<dbReference type="Gene3D" id="2.60.40.1090">
    <property type="entry name" value="Fimbrial-type adhesion domain"/>
    <property type="match status" value="1"/>
</dbReference>
<accession>A0A3S4DH00</accession>
<dbReference type="RefSeq" id="WP_004957161.1">
    <property type="nucleotide sequence ID" value="NZ_JAEKCK010000007.1"/>
</dbReference>